<accession>A0A654ADN0</accession>
<evidence type="ECO:0000313" key="2">
    <source>
        <dbReference type="Proteomes" id="UP000432350"/>
    </source>
</evidence>
<proteinExistence type="predicted"/>
<dbReference type="InterPro" id="IPR024079">
    <property type="entry name" value="MetalloPept_cat_dom_sf"/>
</dbReference>
<dbReference type="GO" id="GO:0008237">
    <property type="term" value="F:metallopeptidase activity"/>
    <property type="evidence" value="ECO:0007669"/>
    <property type="project" value="InterPro"/>
</dbReference>
<dbReference type="AlphaFoldDB" id="A0A654ADN0"/>
<dbReference type="Proteomes" id="UP000432350">
    <property type="component" value="Unassembled WGS sequence"/>
</dbReference>
<protein>
    <submittedName>
        <fullName evidence="1">Uncharacterized protein</fullName>
    </submittedName>
</protein>
<reference evidence="1 2" key="1">
    <citation type="submission" date="2019-10" db="EMBL/GenBank/DDBJ databases">
        <authorList>
            <person name="Karimi E."/>
        </authorList>
    </citation>
    <scope>NUCLEOTIDE SEQUENCE [LARGE SCALE GENOMIC DNA]</scope>
    <source>
        <strain evidence="1">Sphingobacterium sp. 8BC</strain>
    </source>
</reference>
<dbReference type="Gene3D" id="3.40.390.10">
    <property type="entry name" value="Collagenase (Catalytic Domain)"/>
    <property type="match status" value="1"/>
</dbReference>
<dbReference type="EMBL" id="CABWMV010000007">
    <property type="protein sequence ID" value="VXC65691.1"/>
    <property type="molecule type" value="Genomic_DNA"/>
</dbReference>
<sequence length="63" mass="7338">MREIGHSFAQLSDEYWTGNPYAIESVNRSQSADAKQVHWKCWLGKDGVGIWTKLISQRIFRLK</sequence>
<organism evidence="1 2">
    <name type="scientific">Sphingobacterium multivorum</name>
    <dbReference type="NCBI Taxonomy" id="28454"/>
    <lineage>
        <taxon>Bacteria</taxon>
        <taxon>Pseudomonadati</taxon>
        <taxon>Bacteroidota</taxon>
        <taxon>Sphingobacteriia</taxon>
        <taxon>Sphingobacteriales</taxon>
        <taxon>Sphingobacteriaceae</taxon>
        <taxon>Sphingobacterium</taxon>
    </lineage>
</organism>
<name>A0A654ADN0_SPHMU</name>
<gene>
    <name evidence="1" type="ORF">SPHINGO8BC_150342</name>
</gene>
<evidence type="ECO:0000313" key="1">
    <source>
        <dbReference type="EMBL" id="VXC65691.1"/>
    </source>
</evidence>